<dbReference type="Pfam" id="PF00249">
    <property type="entry name" value="Myb_DNA-binding"/>
    <property type="match status" value="1"/>
</dbReference>
<organism evidence="2 3">
    <name type="scientific">Peronospora farinosa</name>
    <dbReference type="NCBI Taxonomy" id="134698"/>
    <lineage>
        <taxon>Eukaryota</taxon>
        <taxon>Sar</taxon>
        <taxon>Stramenopiles</taxon>
        <taxon>Oomycota</taxon>
        <taxon>Peronosporomycetes</taxon>
        <taxon>Peronosporales</taxon>
        <taxon>Peronosporaceae</taxon>
        <taxon>Peronospora</taxon>
    </lineage>
</organism>
<dbReference type="AlphaFoldDB" id="A0AAV0STM7"/>
<dbReference type="CDD" id="cd00167">
    <property type="entry name" value="SANT"/>
    <property type="match status" value="1"/>
</dbReference>
<sequence>MTDDEHAKFLVAITLYPQGPWRKVAAYVSTRSSRQVQTHALMYHKKVVRRMHGLHKGRLSSGRKEHGNDMLAACNVDEGLGIDLPNRIEGWPSPQQHPANSGFSTTEHMVEFLLDTVPGSMSLGDVNSNSIADTVQNSAVLNTSCQLPTIDESLDFLIKCLSKAS</sequence>
<dbReference type="InterPro" id="IPR001005">
    <property type="entry name" value="SANT/Myb"/>
</dbReference>
<evidence type="ECO:0000313" key="2">
    <source>
        <dbReference type="EMBL" id="CAI5704983.1"/>
    </source>
</evidence>
<name>A0AAV0STM7_9STRA</name>
<dbReference type="EMBL" id="CANTFK010000024">
    <property type="protein sequence ID" value="CAI5704983.1"/>
    <property type="molecule type" value="Genomic_DNA"/>
</dbReference>
<dbReference type="SMART" id="SM00717">
    <property type="entry name" value="SANT"/>
    <property type="match status" value="1"/>
</dbReference>
<comment type="caution">
    <text evidence="2">The sequence shown here is derived from an EMBL/GenBank/DDBJ whole genome shotgun (WGS) entry which is preliminary data.</text>
</comment>
<evidence type="ECO:0000259" key="1">
    <source>
        <dbReference type="PROSITE" id="PS51294"/>
    </source>
</evidence>
<proteinExistence type="predicted"/>
<gene>
    <name evidence="2" type="ORF">PFR002_LOCUS402</name>
</gene>
<evidence type="ECO:0000313" key="3">
    <source>
        <dbReference type="Proteomes" id="UP001159659"/>
    </source>
</evidence>
<protein>
    <recommendedName>
        <fullName evidence="1">HTH myb-type domain-containing protein</fullName>
    </recommendedName>
</protein>
<dbReference type="PROSITE" id="PS51294">
    <property type="entry name" value="HTH_MYB"/>
    <property type="match status" value="1"/>
</dbReference>
<dbReference type="SUPFAM" id="SSF46689">
    <property type="entry name" value="Homeodomain-like"/>
    <property type="match status" value="1"/>
</dbReference>
<dbReference type="Proteomes" id="UP001159659">
    <property type="component" value="Unassembled WGS sequence"/>
</dbReference>
<accession>A0AAV0STM7</accession>
<dbReference type="Gene3D" id="1.10.10.60">
    <property type="entry name" value="Homeodomain-like"/>
    <property type="match status" value="1"/>
</dbReference>
<reference evidence="2" key="1">
    <citation type="submission" date="2022-12" db="EMBL/GenBank/DDBJ databases">
        <authorList>
            <person name="Webb A."/>
        </authorList>
    </citation>
    <scope>NUCLEOTIDE SEQUENCE</scope>
    <source>
        <strain evidence="2">Pf2</strain>
    </source>
</reference>
<dbReference type="InterPro" id="IPR009057">
    <property type="entry name" value="Homeodomain-like_sf"/>
</dbReference>
<feature type="domain" description="HTH myb-type" evidence="1">
    <location>
        <begin position="1"/>
        <end position="48"/>
    </location>
</feature>
<dbReference type="InterPro" id="IPR017930">
    <property type="entry name" value="Myb_dom"/>
</dbReference>